<proteinExistence type="predicted"/>
<dbReference type="Proteomes" id="UP000294980">
    <property type="component" value="Unassembled WGS sequence"/>
</dbReference>
<dbReference type="PROSITE" id="PS50405">
    <property type="entry name" value="GST_CTER"/>
    <property type="match status" value="1"/>
</dbReference>
<reference evidence="2 3" key="1">
    <citation type="submission" date="2019-03" db="EMBL/GenBank/DDBJ databases">
        <title>Genomic Encyclopedia of Type Strains, Phase IV (KMG-IV): sequencing the most valuable type-strain genomes for metagenomic binning, comparative biology and taxonomic classification.</title>
        <authorList>
            <person name="Goeker M."/>
        </authorList>
    </citation>
    <scope>NUCLEOTIDE SEQUENCE [LARGE SCALE GENOMIC DNA]</scope>
    <source>
        <strain evidence="2 3">DSM 23344</strain>
    </source>
</reference>
<dbReference type="Pfam" id="PF13417">
    <property type="entry name" value="GST_N_3"/>
    <property type="match status" value="1"/>
</dbReference>
<dbReference type="EMBL" id="SLWX01000002">
    <property type="protein sequence ID" value="TCO77742.1"/>
    <property type="molecule type" value="Genomic_DNA"/>
</dbReference>
<keyword evidence="3" id="KW-1185">Reference proteome</keyword>
<dbReference type="InterPro" id="IPR036249">
    <property type="entry name" value="Thioredoxin-like_sf"/>
</dbReference>
<protein>
    <submittedName>
        <fullName evidence="2">Glutathione S-transferase</fullName>
    </submittedName>
</protein>
<gene>
    <name evidence="2" type="ORF">EV688_102199</name>
</gene>
<dbReference type="SUPFAM" id="SSF52833">
    <property type="entry name" value="Thioredoxin-like"/>
    <property type="match status" value="1"/>
</dbReference>
<dbReference type="InterPro" id="IPR010987">
    <property type="entry name" value="Glutathione-S-Trfase_C-like"/>
</dbReference>
<evidence type="ECO:0000259" key="1">
    <source>
        <dbReference type="PROSITE" id="PS50405"/>
    </source>
</evidence>
<dbReference type="GO" id="GO:0016740">
    <property type="term" value="F:transferase activity"/>
    <property type="evidence" value="ECO:0007669"/>
    <property type="project" value="UniProtKB-KW"/>
</dbReference>
<dbReference type="InterPro" id="IPR004045">
    <property type="entry name" value="Glutathione_S-Trfase_N"/>
</dbReference>
<dbReference type="RefSeq" id="WP_117314620.1">
    <property type="nucleotide sequence ID" value="NZ_QQSW01000001.1"/>
</dbReference>
<dbReference type="Pfam" id="PF00043">
    <property type="entry name" value="GST_C"/>
    <property type="match status" value="1"/>
</dbReference>
<dbReference type="InterPro" id="IPR004046">
    <property type="entry name" value="GST_C"/>
</dbReference>
<name>A0A4R2KXE9_9GAMM</name>
<dbReference type="SUPFAM" id="SSF47616">
    <property type="entry name" value="GST C-terminal domain-like"/>
    <property type="match status" value="1"/>
</dbReference>
<accession>A0A4R2KXE9</accession>
<dbReference type="AlphaFoldDB" id="A0A4R2KXE9"/>
<comment type="caution">
    <text evidence="2">The sequence shown here is derived from an EMBL/GenBank/DDBJ whole genome shotgun (WGS) entry which is preliminary data.</text>
</comment>
<feature type="domain" description="GST C-terminal" evidence="1">
    <location>
        <begin position="94"/>
        <end position="240"/>
    </location>
</feature>
<dbReference type="Gene3D" id="3.40.30.110">
    <property type="match status" value="2"/>
</dbReference>
<dbReference type="OrthoDB" id="5791869at2"/>
<sequence length="308" mass="33570">MTQPIILHHYENSPYAEKVRLMFGLGNSHWQSLLSPPLPPRPNVDPLAGGYRRIPVAQIGADILCDTDLIAREVAAMADLPALNPANLLGDARSLMQTAEKEVFFAAIVAVPAPRLLGTLLQLLGPIGAYRFVKDRSRLLQGGKARPPKAAEARATLQSFLDTLQNALADSEWLSGEAPTVADFSVYHPLWLHVTTRRKPLDASPEVMRWYQRVAAIGHGRREEIGQEQAFAVARDAKPRPLPDSVEQPPVALGESVAVAPEDYGVVPVTGTLVALTDDRIIVARETDGFDTVHVHFPRAGYALSAEH</sequence>
<keyword evidence="2" id="KW-0808">Transferase</keyword>
<evidence type="ECO:0000313" key="2">
    <source>
        <dbReference type="EMBL" id="TCO77742.1"/>
    </source>
</evidence>
<evidence type="ECO:0000313" key="3">
    <source>
        <dbReference type="Proteomes" id="UP000294980"/>
    </source>
</evidence>
<organism evidence="2 3">
    <name type="scientific">Chromatocurvus halotolerans</name>
    <dbReference type="NCBI Taxonomy" id="1132028"/>
    <lineage>
        <taxon>Bacteria</taxon>
        <taxon>Pseudomonadati</taxon>
        <taxon>Pseudomonadota</taxon>
        <taxon>Gammaproteobacteria</taxon>
        <taxon>Cellvibrionales</taxon>
        <taxon>Halieaceae</taxon>
        <taxon>Chromatocurvus</taxon>
    </lineage>
</organism>
<dbReference type="InterPro" id="IPR036282">
    <property type="entry name" value="Glutathione-S-Trfase_C_sf"/>
</dbReference>